<dbReference type="InterPro" id="IPR008964">
    <property type="entry name" value="Invasin/intimin_cell_adhesion"/>
</dbReference>
<dbReference type="KEGG" id="abac:LuPra_05011"/>
<keyword evidence="2" id="KW-1185">Reference proteome</keyword>
<protein>
    <submittedName>
        <fullName evidence="1">Uncharacterized protein</fullName>
    </submittedName>
</protein>
<reference evidence="2" key="2">
    <citation type="submission" date="2016-04" db="EMBL/GenBank/DDBJ databases">
        <title>First Complete Genome Sequence of a Subdivision 6 Acidobacterium.</title>
        <authorList>
            <person name="Huang S."/>
            <person name="Vieira S."/>
            <person name="Bunk B."/>
            <person name="Riedel T."/>
            <person name="Sproeer C."/>
            <person name="Overmann J."/>
        </authorList>
    </citation>
    <scope>NUCLEOTIDE SEQUENCE [LARGE SCALE GENOMIC DNA]</scope>
    <source>
        <strain evidence="2">DSM 100886 HEG_-6_39</strain>
    </source>
</reference>
<reference evidence="1 2" key="1">
    <citation type="journal article" date="2016" name="Genome Announc.">
        <title>First Complete Genome Sequence of a Subdivision 6 Acidobacterium Strain.</title>
        <authorList>
            <person name="Huang S."/>
            <person name="Vieira S."/>
            <person name="Bunk B."/>
            <person name="Riedel T."/>
            <person name="Sproer C."/>
            <person name="Overmann J."/>
        </authorList>
    </citation>
    <scope>NUCLEOTIDE SEQUENCE [LARGE SCALE GENOMIC DNA]</scope>
    <source>
        <strain evidence="2">DSM 100886 HEG_-6_39</strain>
    </source>
</reference>
<dbReference type="RefSeq" id="WP_110173271.1">
    <property type="nucleotide sequence ID" value="NZ_CP015136.1"/>
</dbReference>
<evidence type="ECO:0000313" key="2">
    <source>
        <dbReference type="Proteomes" id="UP000076079"/>
    </source>
</evidence>
<name>A0A143PVD2_LUTPR</name>
<dbReference type="Proteomes" id="UP000076079">
    <property type="component" value="Chromosome"/>
</dbReference>
<accession>A0A143PVD2</accession>
<dbReference type="InterPro" id="IPR013783">
    <property type="entry name" value="Ig-like_fold"/>
</dbReference>
<dbReference type="PROSITE" id="PS51257">
    <property type="entry name" value="PROKAR_LIPOPROTEIN"/>
    <property type="match status" value="1"/>
</dbReference>
<gene>
    <name evidence="1" type="ORF">LuPra_05011</name>
</gene>
<dbReference type="AlphaFoldDB" id="A0A143PVD2"/>
<sequence length="242" mass="25382">MARVITADTRHGSGGHRITTALLAVGLCACEGRPTSPTADMTPPGTASLSERLHATIQLIDDDDTPVQGAAVEALLRLGDAPRTATATSDSDGVATIELAVPAVEAVATLATVSVRREGFEPTRALVAIGRSPGAAQQIRVLRQLHLSPGQSLGARLFSTGPHCGIDEFLCRVVYIVPTRSGTLTIAVRGDDDRLTVDLEPVWAAYRRAAQYSLAVDAGTGLTVAVLGERDARFTVTATYDR</sequence>
<dbReference type="SUPFAM" id="SSF49373">
    <property type="entry name" value="Invasin/intimin cell-adhesion fragments"/>
    <property type="match status" value="1"/>
</dbReference>
<dbReference type="EMBL" id="CP015136">
    <property type="protein sequence ID" value="AMY11749.1"/>
    <property type="molecule type" value="Genomic_DNA"/>
</dbReference>
<dbReference type="Gene3D" id="2.60.40.10">
    <property type="entry name" value="Immunoglobulins"/>
    <property type="match status" value="1"/>
</dbReference>
<organism evidence="1 2">
    <name type="scientific">Luteitalea pratensis</name>
    <dbReference type="NCBI Taxonomy" id="1855912"/>
    <lineage>
        <taxon>Bacteria</taxon>
        <taxon>Pseudomonadati</taxon>
        <taxon>Acidobacteriota</taxon>
        <taxon>Vicinamibacteria</taxon>
        <taxon>Vicinamibacterales</taxon>
        <taxon>Vicinamibacteraceae</taxon>
        <taxon>Luteitalea</taxon>
    </lineage>
</organism>
<proteinExistence type="predicted"/>
<evidence type="ECO:0000313" key="1">
    <source>
        <dbReference type="EMBL" id="AMY11749.1"/>
    </source>
</evidence>